<protein>
    <submittedName>
        <fullName evidence="1">Uncharacterized protein</fullName>
    </submittedName>
</protein>
<evidence type="ECO:0000313" key="2">
    <source>
        <dbReference type="Proteomes" id="UP000238634"/>
    </source>
</evidence>
<comment type="caution">
    <text evidence="1">The sequence shown here is derived from an EMBL/GenBank/DDBJ whole genome shotgun (WGS) entry which is preliminary data.</text>
</comment>
<evidence type="ECO:0000313" key="1">
    <source>
        <dbReference type="EMBL" id="PSB17732.1"/>
    </source>
</evidence>
<dbReference type="STRING" id="1920490.GCA_001895925_00503"/>
<reference evidence="1 2" key="2">
    <citation type="submission" date="2018-03" db="EMBL/GenBank/DDBJ databases">
        <title>The ancient ancestry and fast evolution of plastids.</title>
        <authorList>
            <person name="Moore K.R."/>
            <person name="Magnabosco C."/>
            <person name="Momper L."/>
            <person name="Gold D.A."/>
            <person name="Bosak T."/>
            <person name="Fournier G.P."/>
        </authorList>
    </citation>
    <scope>NUCLEOTIDE SEQUENCE [LARGE SCALE GENOMIC DNA]</scope>
    <source>
        <strain evidence="1 2">ULC007</strain>
    </source>
</reference>
<dbReference type="RefSeq" id="WP_073072969.1">
    <property type="nucleotide sequence ID" value="NZ_MPPI01000020.1"/>
</dbReference>
<name>A0A2T1DB25_9CYAN</name>
<accession>A0A2T1DB25</accession>
<dbReference type="EMBL" id="PVWG01000024">
    <property type="protein sequence ID" value="PSB17732.1"/>
    <property type="molecule type" value="Genomic_DNA"/>
</dbReference>
<dbReference type="AlphaFoldDB" id="A0A2T1DB25"/>
<dbReference type="Proteomes" id="UP000238634">
    <property type="component" value="Unassembled WGS sequence"/>
</dbReference>
<proteinExistence type="predicted"/>
<reference evidence="1 2" key="1">
    <citation type="submission" date="2018-02" db="EMBL/GenBank/DDBJ databases">
        <authorList>
            <person name="Cohen D.B."/>
            <person name="Kent A.D."/>
        </authorList>
    </citation>
    <scope>NUCLEOTIDE SEQUENCE [LARGE SCALE GENOMIC DNA]</scope>
    <source>
        <strain evidence="1 2">ULC007</strain>
    </source>
</reference>
<keyword evidence="2" id="KW-1185">Reference proteome</keyword>
<gene>
    <name evidence="1" type="ORF">C7B65_17640</name>
</gene>
<organism evidence="1 2">
    <name type="scientific">Phormidesmis priestleyi ULC007</name>
    <dbReference type="NCBI Taxonomy" id="1920490"/>
    <lineage>
        <taxon>Bacteria</taxon>
        <taxon>Bacillati</taxon>
        <taxon>Cyanobacteriota</taxon>
        <taxon>Cyanophyceae</taxon>
        <taxon>Leptolyngbyales</taxon>
        <taxon>Leptolyngbyaceae</taxon>
        <taxon>Phormidesmis</taxon>
    </lineage>
</organism>
<dbReference type="OrthoDB" id="530957at2"/>
<sequence length="129" mass="14305">MTHSQPRRFNRKQLLAGGAALLALGLFADLRGLPSFGTKPGTELCPLTSSPQGKLTRQQVAKLLTVAEGDQKTKIREIVGEPACKLPSLQVRSGSTAEREVYALEFDPQRQIVVLYEGDQYASYKFWLR</sequence>